<dbReference type="RefSeq" id="WP_311545441.1">
    <property type="nucleotide sequence ID" value="NZ_JAVREK010000011.1"/>
</dbReference>
<proteinExistence type="predicted"/>
<evidence type="ECO:0000313" key="1">
    <source>
        <dbReference type="EMBL" id="MDT0302956.1"/>
    </source>
</evidence>
<evidence type="ECO:0000313" key="2">
    <source>
        <dbReference type="Proteomes" id="UP001183226"/>
    </source>
</evidence>
<dbReference type="Proteomes" id="UP001183226">
    <property type="component" value="Unassembled WGS sequence"/>
</dbReference>
<dbReference type="EMBL" id="JAVREK010000011">
    <property type="protein sequence ID" value="MDT0302956.1"/>
    <property type="molecule type" value="Genomic_DNA"/>
</dbReference>
<keyword evidence="2" id="KW-1185">Reference proteome</keyword>
<reference evidence="2" key="1">
    <citation type="submission" date="2023-07" db="EMBL/GenBank/DDBJ databases">
        <title>30 novel species of actinomycetes from the DSMZ collection.</title>
        <authorList>
            <person name="Nouioui I."/>
        </authorList>
    </citation>
    <scope>NUCLEOTIDE SEQUENCE [LARGE SCALE GENOMIC DNA]</scope>
    <source>
        <strain evidence="2">DSM 45055</strain>
    </source>
</reference>
<accession>A0ABU2KUI5</accession>
<comment type="caution">
    <text evidence="1">The sequence shown here is derived from an EMBL/GenBank/DDBJ whole genome shotgun (WGS) entry which is preliminary data.</text>
</comment>
<gene>
    <name evidence="1" type="ORF">RM446_12605</name>
</gene>
<organism evidence="1 2">
    <name type="scientific">Streptomonospora wellingtoniae</name>
    <dbReference type="NCBI Taxonomy" id="3075544"/>
    <lineage>
        <taxon>Bacteria</taxon>
        <taxon>Bacillati</taxon>
        <taxon>Actinomycetota</taxon>
        <taxon>Actinomycetes</taxon>
        <taxon>Streptosporangiales</taxon>
        <taxon>Nocardiopsidaceae</taxon>
        <taxon>Streptomonospora</taxon>
    </lineage>
</organism>
<protein>
    <submittedName>
        <fullName evidence="1">Uncharacterized protein</fullName>
    </submittedName>
</protein>
<name>A0ABU2KUI5_9ACTN</name>
<sequence length="94" mass="10104">MIARLFGRRPVRAAAPAEVPLSPGEIHAAISEASLHLDQAGGDLYRAAHAALDTYWDTFDPADRTAAHERISDLIKELGRTQSALARTRRGGAS</sequence>